<sequence length="379" mass="40724">MSTPDTTHAAGGRGTGSPGAGRPDANHRLTAWVVAVLLAVGLGWGGWRLMQARVGAVAMSPSAWLDGSAGAALNKALALPRQADVDTWNAALRYRLFGDLGEQVAMGCPGWLFYRDGLRPPPGVHVFDERLRLMRHWVRELRAKQVQVLVVAVPDKSRIESAQLCGLPVSQPIRQTLDTWQAALRADGVPFVDLRDALMAAPAPRFFRTDVHMNAQGAQAAASRVAEAALPLLNGKGTQAFKTEPASAPQPRMGDLIVLAGLEQAPAGWRPDLEQVSEEKIEPVRSGGLLDEPPPVEVLLAGTSNGRRSQFGERLGMDLGREVWNMSLDGGQFSGALTMALGQRAQWPASLKLVIWEFSENALSLPLTADEQALLARIP</sequence>
<keyword evidence="8" id="KW-1133">Transmembrane helix</keyword>
<evidence type="ECO:0000256" key="3">
    <source>
        <dbReference type="ARBA" id="ARBA00022679"/>
    </source>
</evidence>
<evidence type="ECO:0000256" key="5">
    <source>
        <dbReference type="ARBA" id="ARBA00022764"/>
    </source>
</evidence>
<dbReference type="Pfam" id="PF16822">
    <property type="entry name" value="ALGX"/>
    <property type="match status" value="1"/>
</dbReference>
<reference evidence="10 11" key="1">
    <citation type="submission" date="2020-04" db="EMBL/GenBank/DDBJ databases">
        <authorList>
            <person name="De Canck E."/>
        </authorList>
    </citation>
    <scope>NUCLEOTIDE SEQUENCE [LARGE SCALE GENOMIC DNA]</scope>
    <source>
        <strain evidence="10 11">LMG 26690</strain>
    </source>
</reference>
<evidence type="ECO:0000313" key="10">
    <source>
        <dbReference type="EMBL" id="CAB3686368.1"/>
    </source>
</evidence>
<evidence type="ECO:0000256" key="1">
    <source>
        <dbReference type="ARBA" id="ARBA00004418"/>
    </source>
</evidence>
<comment type="subcellular location">
    <subcellularLocation>
        <location evidence="1">Periplasm</location>
    </subcellularLocation>
</comment>
<evidence type="ECO:0000256" key="7">
    <source>
        <dbReference type="SAM" id="MobiDB-lite"/>
    </source>
</evidence>
<keyword evidence="3" id="KW-0808">Transferase</keyword>
<keyword evidence="8" id="KW-0472">Membrane</keyword>
<feature type="region of interest" description="Disordered" evidence="7">
    <location>
        <begin position="1"/>
        <end position="22"/>
    </location>
</feature>
<evidence type="ECO:0000313" key="11">
    <source>
        <dbReference type="Proteomes" id="UP000494214"/>
    </source>
</evidence>
<dbReference type="GO" id="GO:0042597">
    <property type="term" value="C:periplasmic space"/>
    <property type="evidence" value="ECO:0007669"/>
    <property type="project" value="UniProtKB-SubCell"/>
</dbReference>
<organism evidence="10 11">
    <name type="scientific">Achromobacter animicus</name>
    <dbReference type="NCBI Taxonomy" id="1389935"/>
    <lineage>
        <taxon>Bacteria</taxon>
        <taxon>Pseudomonadati</taxon>
        <taxon>Pseudomonadota</taxon>
        <taxon>Betaproteobacteria</taxon>
        <taxon>Burkholderiales</taxon>
        <taxon>Alcaligenaceae</taxon>
        <taxon>Achromobacter</taxon>
    </lineage>
</organism>
<keyword evidence="4" id="KW-0732">Signal</keyword>
<keyword evidence="5" id="KW-0574">Periplasm</keyword>
<dbReference type="InterPro" id="IPR036514">
    <property type="entry name" value="SGNH_hydro_sf"/>
</dbReference>
<dbReference type="GO" id="GO:0042121">
    <property type="term" value="P:alginic acid biosynthetic process"/>
    <property type="evidence" value="ECO:0007669"/>
    <property type="project" value="UniProtKB-UniPathway"/>
</dbReference>
<feature type="domain" description="AlgX/AlgJ SGNH hydrolase-like" evidence="9">
    <location>
        <begin position="104"/>
        <end position="360"/>
    </location>
</feature>
<proteinExistence type="predicted"/>
<evidence type="ECO:0000256" key="4">
    <source>
        <dbReference type="ARBA" id="ARBA00022729"/>
    </source>
</evidence>
<dbReference type="CDD" id="cd14444">
    <property type="entry name" value="AlgX_N_like_1"/>
    <property type="match status" value="1"/>
</dbReference>
<evidence type="ECO:0000259" key="9">
    <source>
        <dbReference type="Pfam" id="PF16822"/>
    </source>
</evidence>
<comment type="pathway">
    <text evidence="2">Glycan biosynthesis; alginate biosynthesis.</text>
</comment>
<dbReference type="AlphaFoldDB" id="A0A6S7AVP9"/>
<dbReference type="Proteomes" id="UP000494214">
    <property type="component" value="Unassembled WGS sequence"/>
</dbReference>
<dbReference type="GO" id="GO:0016788">
    <property type="term" value="F:hydrolase activity, acting on ester bonds"/>
    <property type="evidence" value="ECO:0007669"/>
    <property type="project" value="UniProtKB-ARBA"/>
</dbReference>
<evidence type="ECO:0000256" key="8">
    <source>
        <dbReference type="SAM" id="Phobius"/>
    </source>
</evidence>
<keyword evidence="6" id="KW-0016">Alginate biosynthesis</keyword>
<evidence type="ECO:0000256" key="2">
    <source>
        <dbReference type="ARBA" id="ARBA00005182"/>
    </source>
</evidence>
<dbReference type="UniPathway" id="UPA00286"/>
<name>A0A6S7AVP9_9BURK</name>
<accession>A0A6S7AVP9</accession>
<keyword evidence="8" id="KW-0812">Transmembrane</keyword>
<feature type="transmembrane region" description="Helical" evidence="8">
    <location>
        <begin position="29"/>
        <end position="50"/>
    </location>
</feature>
<dbReference type="EMBL" id="CADIJM010000003">
    <property type="protein sequence ID" value="CAB3686368.1"/>
    <property type="molecule type" value="Genomic_DNA"/>
</dbReference>
<keyword evidence="11" id="KW-1185">Reference proteome</keyword>
<dbReference type="GO" id="GO:0016740">
    <property type="term" value="F:transferase activity"/>
    <property type="evidence" value="ECO:0007669"/>
    <property type="project" value="UniProtKB-KW"/>
</dbReference>
<evidence type="ECO:0000256" key="6">
    <source>
        <dbReference type="ARBA" id="ARBA00022841"/>
    </source>
</evidence>
<dbReference type="SUPFAM" id="SSF52266">
    <property type="entry name" value="SGNH hydrolase"/>
    <property type="match status" value="1"/>
</dbReference>
<dbReference type="Gene3D" id="3.40.50.1110">
    <property type="entry name" value="SGNH hydrolase"/>
    <property type="match status" value="1"/>
</dbReference>
<dbReference type="InterPro" id="IPR031811">
    <property type="entry name" value="ALGX/ALGJ_SGNH-like"/>
</dbReference>
<protein>
    <recommendedName>
        <fullName evidence="9">AlgX/AlgJ SGNH hydrolase-like domain-containing protein</fullName>
    </recommendedName>
</protein>
<gene>
    <name evidence="10" type="ORF">LMG26690_01861</name>
</gene>